<dbReference type="PANTHER" id="PTHR38113:SF2">
    <property type="entry name" value="DUF2293 DOMAIN-CONTAINING PROTEIN"/>
    <property type="match status" value="1"/>
</dbReference>
<keyword evidence="4" id="KW-1185">Reference proteome</keyword>
<accession>A0A3D8RRY8</accession>
<sequence length="434" mass="49199">MAPTRPRAGAARNDCRNRGRKNRANQGRAERSRIQRNTVQRNPGTEIRRRPDFSIGRSRFPNFSAERSSFNPGIIGRGHARKHRHRKRHAGHRAENNHVETTPGVAEPHAHESYHANHHGQTNHFGEIHAEERPSNNHDHHNCFRKTQAEEQSPINHGHNNRFGEIHAEEQLPTVSPLAMVKETHNRARSKKALIENLSLMIAKSKKTTPKVATSNPTNPQKCKAPTEWPSSEPFEKLSKNCLERAPMPADYVFVPRGNVYVTRHCRSQTKQDHRLVYKVYDNSGKKPLGIRVPANVHTAVLQSAEDTAESRANAVKARDEKEQAHYREVLSKQFPLMPVESLNTILDHAFLKGSGRVGRTTTTSETEKVHLAVDAHIRHVHTPYEALLRSGVARDEARKAILPTVRSIRAAWAGHTENRKTKPTPLPLRKRKE</sequence>
<comment type="caution">
    <text evidence="3">The sequence shown here is derived from an EMBL/GenBank/DDBJ whole genome shotgun (WGS) entry which is preliminary data.</text>
</comment>
<feature type="compositionally biased region" description="Polar residues" evidence="1">
    <location>
        <begin position="211"/>
        <end position="221"/>
    </location>
</feature>
<dbReference type="AlphaFoldDB" id="A0A3D8RRY8"/>
<organism evidence="3 4">
    <name type="scientific">Aspergillus mulundensis</name>
    <dbReference type="NCBI Taxonomy" id="1810919"/>
    <lineage>
        <taxon>Eukaryota</taxon>
        <taxon>Fungi</taxon>
        <taxon>Dikarya</taxon>
        <taxon>Ascomycota</taxon>
        <taxon>Pezizomycotina</taxon>
        <taxon>Eurotiomycetes</taxon>
        <taxon>Eurotiomycetidae</taxon>
        <taxon>Eurotiales</taxon>
        <taxon>Aspergillaceae</taxon>
        <taxon>Aspergillus</taxon>
        <taxon>Aspergillus subgen. Nidulantes</taxon>
    </lineage>
</organism>
<dbReference type="GeneID" id="38117092"/>
<dbReference type="Pfam" id="PF10056">
    <property type="entry name" value="DUF2293"/>
    <property type="match status" value="1"/>
</dbReference>
<evidence type="ECO:0000313" key="4">
    <source>
        <dbReference type="Proteomes" id="UP000256690"/>
    </source>
</evidence>
<dbReference type="OrthoDB" id="5381833at2759"/>
<gene>
    <name evidence="3" type="ORF">DSM5745_06722</name>
</gene>
<reference evidence="3 4" key="1">
    <citation type="journal article" date="2018" name="IMA Fungus">
        <title>IMA Genome-F 9: Draft genome sequence of Annulohypoxylon stygium, Aspergillus mulundensis, Berkeleyomyces basicola (syn. Thielaviopsis basicola), Ceratocystis smalleyi, two Cercospora beticola strains, Coleophoma cylindrospora, Fusarium fracticaudum, Phialophora cf. hyalina, and Morchella septimelata.</title>
        <authorList>
            <person name="Wingfield B.D."/>
            <person name="Bills G.F."/>
            <person name="Dong Y."/>
            <person name="Huang W."/>
            <person name="Nel W.J."/>
            <person name="Swalarsk-Parry B.S."/>
            <person name="Vaghefi N."/>
            <person name="Wilken P.M."/>
            <person name="An Z."/>
            <person name="de Beer Z.W."/>
            <person name="De Vos L."/>
            <person name="Chen L."/>
            <person name="Duong T.A."/>
            <person name="Gao Y."/>
            <person name="Hammerbacher A."/>
            <person name="Kikkert J.R."/>
            <person name="Li Y."/>
            <person name="Li H."/>
            <person name="Li K."/>
            <person name="Li Q."/>
            <person name="Liu X."/>
            <person name="Ma X."/>
            <person name="Naidoo K."/>
            <person name="Pethybridge S.J."/>
            <person name="Sun J."/>
            <person name="Steenkamp E.T."/>
            <person name="van der Nest M.A."/>
            <person name="van Wyk S."/>
            <person name="Wingfield M.J."/>
            <person name="Xiong C."/>
            <person name="Yue Q."/>
            <person name="Zhang X."/>
        </authorList>
    </citation>
    <scope>NUCLEOTIDE SEQUENCE [LARGE SCALE GENOMIC DNA]</scope>
    <source>
        <strain evidence="3 4">DSM 5745</strain>
    </source>
</reference>
<feature type="region of interest" description="Disordered" evidence="1">
    <location>
        <begin position="414"/>
        <end position="434"/>
    </location>
</feature>
<dbReference type="RefSeq" id="XP_026603042.1">
    <property type="nucleotide sequence ID" value="XM_026748738.1"/>
</dbReference>
<dbReference type="Proteomes" id="UP000256690">
    <property type="component" value="Unassembled WGS sequence"/>
</dbReference>
<feature type="region of interest" description="Disordered" evidence="1">
    <location>
        <begin position="206"/>
        <end position="231"/>
    </location>
</feature>
<feature type="compositionally biased region" description="Basic residues" evidence="1">
    <location>
        <begin position="78"/>
        <end position="91"/>
    </location>
</feature>
<protein>
    <recommendedName>
        <fullName evidence="2">DUF2293 domain-containing protein</fullName>
    </recommendedName>
</protein>
<dbReference type="PANTHER" id="PTHR38113">
    <property type="match status" value="1"/>
</dbReference>
<dbReference type="InterPro" id="IPR018744">
    <property type="entry name" value="DUF2293"/>
</dbReference>
<feature type="domain" description="DUF2293" evidence="2">
    <location>
        <begin position="331"/>
        <end position="413"/>
    </location>
</feature>
<evidence type="ECO:0000256" key="1">
    <source>
        <dbReference type="SAM" id="MobiDB-lite"/>
    </source>
</evidence>
<evidence type="ECO:0000313" key="3">
    <source>
        <dbReference type="EMBL" id="RDW76730.1"/>
    </source>
</evidence>
<proteinExistence type="predicted"/>
<evidence type="ECO:0000259" key="2">
    <source>
        <dbReference type="Pfam" id="PF10056"/>
    </source>
</evidence>
<dbReference type="EMBL" id="PVWQ01000007">
    <property type="protein sequence ID" value="RDW76730.1"/>
    <property type="molecule type" value="Genomic_DNA"/>
</dbReference>
<feature type="region of interest" description="Disordered" evidence="1">
    <location>
        <begin position="1"/>
        <end position="96"/>
    </location>
</feature>
<name>A0A3D8RRY8_9EURO</name>